<keyword evidence="1" id="KW-1133">Transmembrane helix</keyword>
<comment type="caution">
    <text evidence="2">The sequence shown here is derived from an EMBL/GenBank/DDBJ whole genome shotgun (WGS) entry which is preliminary data.</text>
</comment>
<dbReference type="STRING" id="4072.A0A2G3A603"/>
<feature type="transmembrane region" description="Helical" evidence="1">
    <location>
        <begin position="26"/>
        <end position="43"/>
    </location>
</feature>
<reference evidence="2 3" key="2">
    <citation type="journal article" date="2017" name="Genome Biol.">
        <title>New reference genome sequences of hot pepper reveal the massive evolution of plant disease-resistance genes by retroduplication.</title>
        <authorList>
            <person name="Kim S."/>
            <person name="Park J."/>
            <person name="Yeom S.I."/>
            <person name="Kim Y.M."/>
            <person name="Seo E."/>
            <person name="Kim K.T."/>
            <person name="Kim M.S."/>
            <person name="Lee J.M."/>
            <person name="Cheong K."/>
            <person name="Shin H.S."/>
            <person name="Kim S.B."/>
            <person name="Han K."/>
            <person name="Lee J."/>
            <person name="Park M."/>
            <person name="Lee H.A."/>
            <person name="Lee H.Y."/>
            <person name="Lee Y."/>
            <person name="Oh S."/>
            <person name="Lee J.H."/>
            <person name="Choi E."/>
            <person name="Choi E."/>
            <person name="Lee S.E."/>
            <person name="Jeon J."/>
            <person name="Kim H."/>
            <person name="Choi G."/>
            <person name="Song H."/>
            <person name="Lee J."/>
            <person name="Lee S.C."/>
            <person name="Kwon J.K."/>
            <person name="Lee H.Y."/>
            <person name="Koo N."/>
            <person name="Hong Y."/>
            <person name="Kim R.W."/>
            <person name="Kang W.H."/>
            <person name="Huh J.H."/>
            <person name="Kang B.C."/>
            <person name="Yang T.J."/>
            <person name="Lee Y.H."/>
            <person name="Bennetzen J.L."/>
            <person name="Choi D."/>
        </authorList>
    </citation>
    <scope>NUCLEOTIDE SEQUENCE [LARGE SCALE GENOMIC DNA]</scope>
    <source>
        <strain evidence="3">cv. CM334</strain>
    </source>
</reference>
<keyword evidence="1" id="KW-0472">Membrane</keyword>
<dbReference type="PANTHER" id="PTHR32419:SF6">
    <property type="entry name" value="GLUTATHIONE S-TRANSFERASE OMEGA-LIKE 1-RELATED"/>
    <property type="match status" value="1"/>
</dbReference>
<dbReference type="OMA" id="YVFPWAS"/>
<dbReference type="Proteomes" id="UP000222542">
    <property type="component" value="Unassembled WGS sequence"/>
</dbReference>
<dbReference type="AlphaFoldDB" id="A0A2G3A603"/>
<evidence type="ECO:0000313" key="3">
    <source>
        <dbReference type="Proteomes" id="UP000222542"/>
    </source>
</evidence>
<reference evidence="2 3" key="1">
    <citation type="journal article" date="2014" name="Nat. Genet.">
        <title>Genome sequence of the hot pepper provides insights into the evolution of pungency in Capsicum species.</title>
        <authorList>
            <person name="Kim S."/>
            <person name="Park M."/>
            <person name="Yeom S.I."/>
            <person name="Kim Y.M."/>
            <person name="Lee J.M."/>
            <person name="Lee H.A."/>
            <person name="Seo E."/>
            <person name="Choi J."/>
            <person name="Cheong K."/>
            <person name="Kim K.T."/>
            <person name="Jung K."/>
            <person name="Lee G.W."/>
            <person name="Oh S.K."/>
            <person name="Bae C."/>
            <person name="Kim S.B."/>
            <person name="Lee H.Y."/>
            <person name="Kim S.Y."/>
            <person name="Kim M.S."/>
            <person name="Kang B.C."/>
            <person name="Jo Y.D."/>
            <person name="Yang H.B."/>
            <person name="Jeong H.J."/>
            <person name="Kang W.H."/>
            <person name="Kwon J.K."/>
            <person name="Shin C."/>
            <person name="Lim J.Y."/>
            <person name="Park J.H."/>
            <person name="Huh J.H."/>
            <person name="Kim J.S."/>
            <person name="Kim B.D."/>
            <person name="Cohen O."/>
            <person name="Paran I."/>
            <person name="Suh M.C."/>
            <person name="Lee S.B."/>
            <person name="Kim Y.K."/>
            <person name="Shin Y."/>
            <person name="Noh S.J."/>
            <person name="Park J."/>
            <person name="Seo Y.S."/>
            <person name="Kwon S.Y."/>
            <person name="Kim H.A."/>
            <person name="Park J.M."/>
            <person name="Kim H.J."/>
            <person name="Choi S.B."/>
            <person name="Bosland P.W."/>
            <person name="Reeves G."/>
            <person name="Jo S.H."/>
            <person name="Lee B.W."/>
            <person name="Cho H.T."/>
            <person name="Choi H.S."/>
            <person name="Lee M.S."/>
            <person name="Yu Y."/>
            <person name="Do Choi Y."/>
            <person name="Park B.S."/>
            <person name="van Deynze A."/>
            <person name="Ashrafi H."/>
            <person name="Hill T."/>
            <person name="Kim W.T."/>
            <person name="Pai H.S."/>
            <person name="Ahn H.K."/>
            <person name="Yeam I."/>
            <person name="Giovannoni J.J."/>
            <person name="Rose J.K."/>
            <person name="Sorensen I."/>
            <person name="Lee S.J."/>
            <person name="Kim R.W."/>
            <person name="Choi I.Y."/>
            <person name="Choi B.S."/>
            <person name="Lim J.S."/>
            <person name="Lee Y.H."/>
            <person name="Choi D."/>
        </authorList>
    </citation>
    <scope>NUCLEOTIDE SEQUENCE [LARGE SCALE GENOMIC DNA]</scope>
    <source>
        <strain evidence="3">cv. CM334</strain>
    </source>
</reference>
<evidence type="ECO:0000256" key="1">
    <source>
        <dbReference type="SAM" id="Phobius"/>
    </source>
</evidence>
<dbReference type="EMBL" id="AYRZ02000002">
    <property type="protein sequence ID" value="PHT89654.1"/>
    <property type="molecule type" value="Genomic_DNA"/>
</dbReference>
<keyword evidence="1" id="KW-0812">Transmembrane</keyword>
<dbReference type="Gramene" id="PHT89654">
    <property type="protein sequence ID" value="PHT89654"/>
    <property type="gene ID" value="T459_04767"/>
</dbReference>
<dbReference type="Gene3D" id="3.40.30.10">
    <property type="entry name" value="Glutaredoxin"/>
    <property type="match status" value="1"/>
</dbReference>
<dbReference type="GO" id="GO:0004364">
    <property type="term" value="F:glutathione transferase activity"/>
    <property type="evidence" value="ECO:0007669"/>
    <property type="project" value="InterPro"/>
</dbReference>
<proteinExistence type="predicted"/>
<organism evidence="2 3">
    <name type="scientific">Capsicum annuum</name>
    <name type="common">Capsicum pepper</name>
    <dbReference type="NCBI Taxonomy" id="4072"/>
    <lineage>
        <taxon>Eukaryota</taxon>
        <taxon>Viridiplantae</taxon>
        <taxon>Streptophyta</taxon>
        <taxon>Embryophyta</taxon>
        <taxon>Tracheophyta</taxon>
        <taxon>Spermatophyta</taxon>
        <taxon>Magnoliopsida</taxon>
        <taxon>eudicotyledons</taxon>
        <taxon>Gunneridae</taxon>
        <taxon>Pentapetalae</taxon>
        <taxon>asterids</taxon>
        <taxon>lamiids</taxon>
        <taxon>Solanales</taxon>
        <taxon>Solanaceae</taxon>
        <taxon>Solanoideae</taxon>
        <taxon>Capsiceae</taxon>
        <taxon>Capsicum</taxon>
    </lineage>
</organism>
<name>A0A2G3A603_CAPAN</name>
<gene>
    <name evidence="2" type="ORF">T459_04767</name>
</gene>
<sequence>MTSCLDEVSCSIRLLVKEDVISDSNSVFLLAVYFVRVLGSLSANRARFQRKKLYEMSATDAFERTTSTFRNIISRDPGSCFPVESGRYHLYISYVFPWASRCLAYLKIKGIDQAIDFTSVKPIWERTKDTDEHMGWVFSSSSIEEPGADPDPVNGAKT</sequence>
<dbReference type="InterPro" id="IPR016639">
    <property type="entry name" value="GST_Omega/GSH"/>
</dbReference>
<protein>
    <submittedName>
        <fullName evidence="2">Uncharacterized protein</fullName>
    </submittedName>
</protein>
<evidence type="ECO:0000313" key="2">
    <source>
        <dbReference type="EMBL" id="PHT89654.1"/>
    </source>
</evidence>
<dbReference type="PANTHER" id="PTHR32419">
    <property type="entry name" value="GLUTATHIONYL-HYDROQUINONE REDUCTASE"/>
    <property type="match status" value="1"/>
</dbReference>
<keyword evidence="3" id="KW-1185">Reference proteome</keyword>
<accession>A0A2G3A603</accession>